<name>A0AAD6ZCX8_9AGAR</name>
<dbReference type="AlphaFoldDB" id="A0AAD6ZCX8"/>
<dbReference type="EMBL" id="JARIHO010000062">
    <property type="protein sequence ID" value="KAJ7315401.1"/>
    <property type="molecule type" value="Genomic_DNA"/>
</dbReference>
<gene>
    <name evidence="3" type="ORF">DFH08DRAFT_755399</name>
</gene>
<evidence type="ECO:0000313" key="3">
    <source>
        <dbReference type="EMBL" id="KAJ7315401.1"/>
    </source>
</evidence>
<dbReference type="Proteomes" id="UP001218218">
    <property type="component" value="Unassembled WGS sequence"/>
</dbReference>
<comment type="caution">
    <text evidence="3">The sequence shown here is derived from an EMBL/GenBank/DDBJ whole genome shotgun (WGS) entry which is preliminary data.</text>
</comment>
<dbReference type="PANTHER" id="PTHR46177">
    <property type="entry name" value="INTEGRASE CATALYTIC DOMAIN-CONTAINING PROTEIN"/>
    <property type="match status" value="1"/>
</dbReference>
<feature type="domain" description="Integrase core" evidence="2">
    <location>
        <begin position="156"/>
        <end position="336"/>
    </location>
</feature>
<proteinExistence type="predicted"/>
<keyword evidence="4" id="KW-1185">Reference proteome</keyword>
<evidence type="ECO:0000259" key="2">
    <source>
        <dbReference type="Pfam" id="PF24764"/>
    </source>
</evidence>
<dbReference type="PANTHER" id="PTHR46177:SF1">
    <property type="entry name" value="INTEGRASE CATALYTIC DOMAIN-CONTAINING PROTEIN"/>
    <property type="match status" value="1"/>
</dbReference>
<feature type="compositionally biased region" description="Polar residues" evidence="1">
    <location>
        <begin position="11"/>
        <end position="23"/>
    </location>
</feature>
<feature type="region of interest" description="Disordered" evidence="1">
    <location>
        <begin position="1"/>
        <end position="25"/>
    </location>
</feature>
<sequence>MPADRDKGKSKANNPTGGNQHSSRPLFEQYPELPQWIQDYINDGIKQTDMPRELSDDHGITVKLRSIERIIKNQNLRTTRHSGLTDVDKGAAIIAVTQEDPLVRWGGRKIKEKLSLKTIHIPRQFIDNMRGVLDRDAADMRKPGAKKVHTRGLWSAGPNEEWCVDGHEKILLCMGIAVWGIIDKYAREELNLWAVPDARTADVPPALYLLMVRAKKGMPMQTTSDMGSETGGLAAAQTSLRQIYLPDLPLDSLPAHRSVKSVYNITRERGWRPIWEKELANVKYAYETGKISAGFHPEDPIHQGVSLWLWAKIVQLRLDDIRRENSRHRVRFQRNKLLPTGGTHGEFYKHPERWGGRDQLVPVDVAVVDRLIQMHTPPRLFQFGTDEMVALCEALYSSIGCPDVSAINGWDVFKAMINQL</sequence>
<accession>A0AAD6ZCX8</accession>
<protein>
    <recommendedName>
        <fullName evidence="2">Integrase core domain-containing protein</fullName>
    </recommendedName>
</protein>
<organism evidence="3 4">
    <name type="scientific">Mycena albidolilacea</name>
    <dbReference type="NCBI Taxonomy" id="1033008"/>
    <lineage>
        <taxon>Eukaryota</taxon>
        <taxon>Fungi</taxon>
        <taxon>Dikarya</taxon>
        <taxon>Basidiomycota</taxon>
        <taxon>Agaricomycotina</taxon>
        <taxon>Agaricomycetes</taxon>
        <taxon>Agaricomycetidae</taxon>
        <taxon>Agaricales</taxon>
        <taxon>Marasmiineae</taxon>
        <taxon>Mycenaceae</taxon>
        <taxon>Mycena</taxon>
    </lineage>
</organism>
<evidence type="ECO:0000313" key="4">
    <source>
        <dbReference type="Proteomes" id="UP001218218"/>
    </source>
</evidence>
<reference evidence="3" key="1">
    <citation type="submission" date="2023-03" db="EMBL/GenBank/DDBJ databases">
        <title>Massive genome expansion in bonnet fungi (Mycena s.s.) driven by repeated elements and novel gene families across ecological guilds.</title>
        <authorList>
            <consortium name="Lawrence Berkeley National Laboratory"/>
            <person name="Harder C.B."/>
            <person name="Miyauchi S."/>
            <person name="Viragh M."/>
            <person name="Kuo A."/>
            <person name="Thoen E."/>
            <person name="Andreopoulos B."/>
            <person name="Lu D."/>
            <person name="Skrede I."/>
            <person name="Drula E."/>
            <person name="Henrissat B."/>
            <person name="Morin E."/>
            <person name="Kohler A."/>
            <person name="Barry K."/>
            <person name="LaButti K."/>
            <person name="Morin E."/>
            <person name="Salamov A."/>
            <person name="Lipzen A."/>
            <person name="Mereny Z."/>
            <person name="Hegedus B."/>
            <person name="Baldrian P."/>
            <person name="Stursova M."/>
            <person name="Weitz H."/>
            <person name="Taylor A."/>
            <person name="Grigoriev I.V."/>
            <person name="Nagy L.G."/>
            <person name="Martin F."/>
            <person name="Kauserud H."/>
        </authorList>
    </citation>
    <scope>NUCLEOTIDE SEQUENCE</scope>
    <source>
        <strain evidence="3">CBHHK002</strain>
    </source>
</reference>
<dbReference type="InterPro" id="IPR058913">
    <property type="entry name" value="Integrase_dom_put"/>
</dbReference>
<evidence type="ECO:0000256" key="1">
    <source>
        <dbReference type="SAM" id="MobiDB-lite"/>
    </source>
</evidence>
<dbReference type="Pfam" id="PF24764">
    <property type="entry name" value="rva_4"/>
    <property type="match status" value="1"/>
</dbReference>